<name>A0ABQ9HVC1_9NEOP</name>
<dbReference type="InterPro" id="IPR011049">
    <property type="entry name" value="Serralysin-like_metalloprot_C"/>
</dbReference>
<feature type="region of interest" description="Disordered" evidence="1">
    <location>
        <begin position="583"/>
        <end position="602"/>
    </location>
</feature>
<evidence type="ECO:0000313" key="2">
    <source>
        <dbReference type="EMBL" id="KAJ8888330.1"/>
    </source>
</evidence>
<feature type="region of interest" description="Disordered" evidence="1">
    <location>
        <begin position="426"/>
        <end position="454"/>
    </location>
</feature>
<dbReference type="Proteomes" id="UP001159363">
    <property type="component" value="Chromosome 3"/>
</dbReference>
<dbReference type="SUPFAM" id="SSF101967">
    <property type="entry name" value="Adhesin YadA, collagen-binding domain"/>
    <property type="match status" value="1"/>
</dbReference>
<organism evidence="2 3">
    <name type="scientific">Dryococelus australis</name>
    <dbReference type="NCBI Taxonomy" id="614101"/>
    <lineage>
        <taxon>Eukaryota</taxon>
        <taxon>Metazoa</taxon>
        <taxon>Ecdysozoa</taxon>
        <taxon>Arthropoda</taxon>
        <taxon>Hexapoda</taxon>
        <taxon>Insecta</taxon>
        <taxon>Pterygota</taxon>
        <taxon>Neoptera</taxon>
        <taxon>Polyneoptera</taxon>
        <taxon>Phasmatodea</taxon>
        <taxon>Verophasmatodea</taxon>
        <taxon>Anareolatae</taxon>
        <taxon>Phasmatidae</taxon>
        <taxon>Eurycanthinae</taxon>
        <taxon>Dryococelus</taxon>
    </lineage>
</organism>
<sequence>MVSHCSRQNKEMLSTKQVLCAIFRGGHQSERKRPFGWANKTFGWTNKAFGWTNKAFGWANTAFGWTNEAFGWTNTAFGWTNTAFGWTNKAFGWANKEFGWDKAFGWANKAFVRANKAFGRTNNAFSWANKAFGWANKAFSWTDKAFDEEEMLRMPNMADGMSGCSKKRTKVQLSERKVFRGLSWQQATLASPPYTRDIIVYLLVAVINTSIRAKLRDRDKGGRRAVLLGLDCSPPTKASRVRFPAGSLPNFRMWELCQSTSRPSPAKLSSIKPGDFKKPYTIQCNTILSDYTAGRRVFSGSPVPPALAFRRCSILTSFHPHRFSRPRCKYPPKCLHSLTVGVHNTLLDRWHLREMFKVSTIYSLQGLPVQALTLGGRRPRQPAFRVVTIAGEGRGDDYTNKVGSQYRLNMRVCTLRAMVARGHLVSRPTGGPARDAVAKRTSNPCGPGSTPDDAAIERASTLPSAILRAARLPPRRSGFTPGILPFPRPCIPAPLHTRVSFHILSGDDGHLGVPAGTPVSREEIRAALYVEILRADEGELRSVWSRAGMQGRGETGETWENPADHRHRPARFPHAKIPGIEPGSSQCEASSLTFTSPRHPKSTSTTKLTCYAQCGSWDNPRMTGFHTICGIIKHS</sequence>
<keyword evidence="3" id="KW-1185">Reference proteome</keyword>
<dbReference type="Gene3D" id="2.150.10.10">
    <property type="entry name" value="Serralysin-like metalloprotease, C-terminal"/>
    <property type="match status" value="1"/>
</dbReference>
<reference evidence="2 3" key="1">
    <citation type="submission" date="2023-02" db="EMBL/GenBank/DDBJ databases">
        <title>LHISI_Scaffold_Assembly.</title>
        <authorList>
            <person name="Stuart O.P."/>
            <person name="Cleave R."/>
            <person name="Magrath M.J.L."/>
            <person name="Mikheyev A.S."/>
        </authorList>
    </citation>
    <scope>NUCLEOTIDE SEQUENCE [LARGE SCALE GENOMIC DNA]</scope>
    <source>
        <strain evidence="2">Daus_M_001</strain>
        <tissue evidence="2">Leg muscle</tissue>
    </source>
</reference>
<gene>
    <name evidence="2" type="ORF">PR048_007817</name>
</gene>
<evidence type="ECO:0000313" key="3">
    <source>
        <dbReference type="Proteomes" id="UP001159363"/>
    </source>
</evidence>
<comment type="caution">
    <text evidence="2">The sequence shown here is derived from an EMBL/GenBank/DDBJ whole genome shotgun (WGS) entry which is preliminary data.</text>
</comment>
<dbReference type="EMBL" id="JARBHB010000003">
    <property type="protein sequence ID" value="KAJ8888330.1"/>
    <property type="molecule type" value="Genomic_DNA"/>
</dbReference>
<proteinExistence type="predicted"/>
<protein>
    <submittedName>
        <fullName evidence="2">Uncharacterized protein</fullName>
    </submittedName>
</protein>
<accession>A0ABQ9HVC1</accession>
<evidence type="ECO:0000256" key="1">
    <source>
        <dbReference type="SAM" id="MobiDB-lite"/>
    </source>
</evidence>